<gene>
    <name evidence="1" type="ORF">GGX14DRAFT_440937</name>
</gene>
<evidence type="ECO:0000313" key="2">
    <source>
        <dbReference type="Proteomes" id="UP001219525"/>
    </source>
</evidence>
<dbReference type="AlphaFoldDB" id="A0AAD6VMB8"/>
<comment type="caution">
    <text evidence="1">The sequence shown here is derived from an EMBL/GenBank/DDBJ whole genome shotgun (WGS) entry which is preliminary data.</text>
</comment>
<reference evidence="1" key="1">
    <citation type="submission" date="2023-03" db="EMBL/GenBank/DDBJ databases">
        <title>Massive genome expansion in bonnet fungi (Mycena s.s.) driven by repeated elements and novel gene families across ecological guilds.</title>
        <authorList>
            <consortium name="Lawrence Berkeley National Laboratory"/>
            <person name="Harder C.B."/>
            <person name="Miyauchi S."/>
            <person name="Viragh M."/>
            <person name="Kuo A."/>
            <person name="Thoen E."/>
            <person name="Andreopoulos B."/>
            <person name="Lu D."/>
            <person name="Skrede I."/>
            <person name="Drula E."/>
            <person name="Henrissat B."/>
            <person name="Morin E."/>
            <person name="Kohler A."/>
            <person name="Barry K."/>
            <person name="LaButti K."/>
            <person name="Morin E."/>
            <person name="Salamov A."/>
            <person name="Lipzen A."/>
            <person name="Mereny Z."/>
            <person name="Hegedus B."/>
            <person name="Baldrian P."/>
            <person name="Stursova M."/>
            <person name="Weitz H."/>
            <person name="Taylor A."/>
            <person name="Grigoriev I.V."/>
            <person name="Nagy L.G."/>
            <person name="Martin F."/>
            <person name="Kauserud H."/>
        </authorList>
    </citation>
    <scope>NUCLEOTIDE SEQUENCE</scope>
    <source>
        <strain evidence="1">9144</strain>
    </source>
</reference>
<evidence type="ECO:0008006" key="3">
    <source>
        <dbReference type="Google" id="ProtNLM"/>
    </source>
</evidence>
<dbReference type="Proteomes" id="UP001219525">
    <property type="component" value="Unassembled WGS sequence"/>
</dbReference>
<organism evidence="1 2">
    <name type="scientific">Mycena pura</name>
    <dbReference type="NCBI Taxonomy" id="153505"/>
    <lineage>
        <taxon>Eukaryota</taxon>
        <taxon>Fungi</taxon>
        <taxon>Dikarya</taxon>
        <taxon>Basidiomycota</taxon>
        <taxon>Agaricomycotina</taxon>
        <taxon>Agaricomycetes</taxon>
        <taxon>Agaricomycetidae</taxon>
        <taxon>Agaricales</taxon>
        <taxon>Marasmiineae</taxon>
        <taxon>Mycenaceae</taxon>
        <taxon>Mycena</taxon>
    </lineage>
</organism>
<evidence type="ECO:0000313" key="1">
    <source>
        <dbReference type="EMBL" id="KAJ7217290.1"/>
    </source>
</evidence>
<sequence>MRCIPSLIPCHGGHPGPVPPHPSFFSLSHADQARLRASCRYLGGAVAPLFFARFVLRVDRVCSGDEDSLVLLRRIARGENGWARWARTLRVVPGAEDELVHATATMQQVLAAALASMANIRTVVWTAQENGPLASWLSTMVWDALHKLPLLEDLDMKLLGKVPLSLPDLASLRRLKIVTWPYYTARARSADNVGIAPELLSLQNWQPPMPLALQVASVGRQLTSLQLFGLLDRELSAVWTALRNERVHLKEITAAFQLVSSDFVAYIGSYSGVEKLHLFKPGSGGAMHAELDTLARRFYNDALDKHAATLTEFCCTVEFACAWCFGSLSARTVAGLRKLRRLEMGIAAERAKDDVVRCSPPS</sequence>
<keyword evidence="2" id="KW-1185">Reference proteome</keyword>
<accession>A0AAD6VMB8</accession>
<protein>
    <recommendedName>
        <fullName evidence="3">F-box domain-containing protein</fullName>
    </recommendedName>
</protein>
<proteinExistence type="predicted"/>
<dbReference type="EMBL" id="JARJCW010000014">
    <property type="protein sequence ID" value="KAJ7217290.1"/>
    <property type="molecule type" value="Genomic_DNA"/>
</dbReference>
<name>A0AAD6VMB8_9AGAR</name>